<dbReference type="Gene3D" id="3.40.50.880">
    <property type="match status" value="1"/>
</dbReference>
<keyword evidence="1" id="KW-0315">Glutamine amidotransferase</keyword>
<sequence>MRKPLIGITANQFVTEGGIMAGTKRQFVSDAYVRSILSAGGVPVLLPIITEQSAIEQQLAAMDGLLLTGGGDMQPQLFGEEPVPALGKVIPERDTHELLLVALALKADKPVLGICRGCQVLAIASGGTIYQHLSADEATIQHDQNSPADYAGHTVLLEPGCKLATILGDKVMTNSFHHQAVKSAGRGLTVSARAKDGIIEAIEHETAAFAVGVQWHPELMIDSNPAMLALFEAFVSAAGRKY</sequence>
<keyword evidence="2" id="KW-1185">Reference proteome</keyword>
<dbReference type="InterPro" id="IPR044668">
    <property type="entry name" value="PuuD-like"/>
</dbReference>
<dbReference type="GO" id="GO:0016757">
    <property type="term" value="F:glycosyltransferase activity"/>
    <property type="evidence" value="ECO:0007669"/>
    <property type="project" value="UniProtKB-KW"/>
</dbReference>
<dbReference type="Pfam" id="PF07722">
    <property type="entry name" value="Peptidase_C26"/>
    <property type="match status" value="1"/>
</dbReference>
<dbReference type="RefSeq" id="WP_075757424.1">
    <property type="nucleotide sequence ID" value="NZ_CP146991.1"/>
</dbReference>
<keyword evidence="1" id="KW-0328">Glycosyltransferase</keyword>
<dbReference type="InterPro" id="IPR029062">
    <property type="entry name" value="Class_I_gatase-like"/>
</dbReference>
<dbReference type="EC" id="2.4.2.-" evidence="1"/>
<proteinExistence type="predicted"/>
<organism evidence="1 2">
    <name type="scientific">Sporomusa sphaeroides DSM 2875</name>
    <dbReference type="NCBI Taxonomy" id="1337886"/>
    <lineage>
        <taxon>Bacteria</taxon>
        <taxon>Bacillati</taxon>
        <taxon>Bacillota</taxon>
        <taxon>Negativicutes</taxon>
        <taxon>Selenomonadales</taxon>
        <taxon>Sporomusaceae</taxon>
        <taxon>Sporomusa</taxon>
    </lineage>
</organism>
<dbReference type="PROSITE" id="PS51273">
    <property type="entry name" value="GATASE_TYPE_1"/>
    <property type="match status" value="1"/>
</dbReference>
<keyword evidence="1" id="KW-0808">Transferase</keyword>
<evidence type="ECO:0000313" key="2">
    <source>
        <dbReference type="Proteomes" id="UP000245702"/>
    </source>
</evidence>
<comment type="caution">
    <text evidence="1">The sequence shown here is derived from an EMBL/GenBank/DDBJ whole genome shotgun (WGS) entry which is preliminary data.</text>
</comment>
<accession>A0ABP2C536</accession>
<reference evidence="1 2" key="1">
    <citation type="submission" date="2016-01" db="EMBL/GenBank/DDBJ databases">
        <authorList>
            <person name="Brown R."/>
        </authorList>
    </citation>
    <scope>NUCLEOTIDE SEQUENCE [LARGE SCALE GENOMIC DNA]</scope>
    <source>
        <strain evidence="1">Sporomusa sphaeroides DSM 2875</strain>
    </source>
</reference>
<protein>
    <submittedName>
        <fullName evidence="1">Glutamine amidotransferase</fullName>
        <ecNumber evidence="1">2.4.2.-</ecNumber>
    </submittedName>
</protein>
<dbReference type="Proteomes" id="UP000245702">
    <property type="component" value="Unassembled WGS sequence"/>
</dbReference>
<gene>
    <name evidence="1" type="ORF">SSPH_02187</name>
</gene>
<dbReference type="InterPro" id="IPR011697">
    <property type="entry name" value="Peptidase_C26"/>
</dbReference>
<dbReference type="SUPFAM" id="SSF52317">
    <property type="entry name" value="Class I glutamine amidotransferase-like"/>
    <property type="match status" value="1"/>
</dbReference>
<dbReference type="EMBL" id="FCOW01000010">
    <property type="protein sequence ID" value="CVK19536.1"/>
    <property type="molecule type" value="Genomic_DNA"/>
</dbReference>
<evidence type="ECO:0000313" key="1">
    <source>
        <dbReference type="EMBL" id="CVK19536.1"/>
    </source>
</evidence>
<dbReference type="CDD" id="cd01745">
    <property type="entry name" value="GATase1_2"/>
    <property type="match status" value="1"/>
</dbReference>
<dbReference type="PANTHER" id="PTHR43235:SF1">
    <property type="entry name" value="GLUTAMINE AMIDOTRANSFERASE PB2B2.05-RELATED"/>
    <property type="match status" value="1"/>
</dbReference>
<dbReference type="PANTHER" id="PTHR43235">
    <property type="entry name" value="GLUTAMINE AMIDOTRANSFERASE PB2B2.05-RELATED"/>
    <property type="match status" value="1"/>
</dbReference>
<name>A0ABP2C536_9FIRM</name>